<keyword evidence="4 9" id="KW-0732">Signal</keyword>
<evidence type="ECO:0000313" key="11">
    <source>
        <dbReference type="EMBL" id="TNV78203.1"/>
    </source>
</evidence>
<evidence type="ECO:0000256" key="9">
    <source>
        <dbReference type="SAM" id="SignalP"/>
    </source>
</evidence>
<keyword evidence="7 8" id="KW-0326">Glycosidase</keyword>
<comment type="caution">
    <text evidence="11">The sequence shown here is derived from an EMBL/GenBank/DDBJ whole genome shotgun (WGS) entry which is preliminary data.</text>
</comment>
<dbReference type="Proteomes" id="UP000785679">
    <property type="component" value="Unassembled WGS sequence"/>
</dbReference>
<dbReference type="GO" id="GO:0005995">
    <property type="term" value="P:melibiose catabolic process"/>
    <property type="evidence" value="ECO:0007669"/>
    <property type="project" value="UniProtKB-ARBA"/>
</dbReference>
<gene>
    <name evidence="11" type="ORF">FGO68_gene7538</name>
</gene>
<feature type="domain" description="Alpha galactosidase C-terminal" evidence="10">
    <location>
        <begin position="308"/>
        <end position="386"/>
    </location>
</feature>
<proteinExistence type="inferred from homology"/>
<evidence type="ECO:0000256" key="5">
    <source>
        <dbReference type="ARBA" id="ARBA00022801"/>
    </source>
</evidence>
<dbReference type="PANTHER" id="PTHR11452:SF75">
    <property type="entry name" value="ALPHA-GALACTOSIDASE MEL1"/>
    <property type="match status" value="1"/>
</dbReference>
<dbReference type="Gene3D" id="2.60.40.1180">
    <property type="entry name" value="Golgi alpha-mannosidase II"/>
    <property type="match status" value="1"/>
</dbReference>
<feature type="signal peptide" evidence="9">
    <location>
        <begin position="1"/>
        <end position="17"/>
    </location>
</feature>
<accession>A0A8J8NMU9</accession>
<organism evidence="11 12">
    <name type="scientific">Halteria grandinella</name>
    <dbReference type="NCBI Taxonomy" id="5974"/>
    <lineage>
        <taxon>Eukaryota</taxon>
        <taxon>Sar</taxon>
        <taxon>Alveolata</taxon>
        <taxon>Ciliophora</taxon>
        <taxon>Intramacronucleata</taxon>
        <taxon>Spirotrichea</taxon>
        <taxon>Stichotrichia</taxon>
        <taxon>Sporadotrichida</taxon>
        <taxon>Halteriidae</taxon>
        <taxon>Halteria</taxon>
    </lineage>
</organism>
<dbReference type="Pfam" id="PF17801">
    <property type="entry name" value="Melibiase_C"/>
    <property type="match status" value="1"/>
</dbReference>
<dbReference type="FunFam" id="3.20.20.70:FF:000202">
    <property type="entry name" value="Alpha-galactosidase"/>
    <property type="match status" value="1"/>
</dbReference>
<dbReference type="InterPro" id="IPR000111">
    <property type="entry name" value="Glyco_hydro_27/36_CS"/>
</dbReference>
<keyword evidence="5 8" id="KW-0378">Hydrolase</keyword>
<comment type="similarity">
    <text evidence="2 8">Belongs to the glycosyl hydrolase 27 family.</text>
</comment>
<dbReference type="EMBL" id="RRYP01010719">
    <property type="protein sequence ID" value="TNV78203.1"/>
    <property type="molecule type" value="Genomic_DNA"/>
</dbReference>
<dbReference type="InterPro" id="IPR017853">
    <property type="entry name" value="GH"/>
</dbReference>
<protein>
    <recommendedName>
        <fullName evidence="3 8">Alpha-galactosidase</fullName>
        <ecNumber evidence="3 8">3.2.1.22</ecNumber>
    </recommendedName>
    <alternativeName>
        <fullName evidence="8">Melibiase</fullName>
    </alternativeName>
</protein>
<evidence type="ECO:0000256" key="4">
    <source>
        <dbReference type="ARBA" id="ARBA00022729"/>
    </source>
</evidence>
<evidence type="ECO:0000256" key="2">
    <source>
        <dbReference type="ARBA" id="ARBA00009743"/>
    </source>
</evidence>
<keyword evidence="12" id="KW-1185">Reference proteome</keyword>
<dbReference type="CDD" id="cd14792">
    <property type="entry name" value="GH27"/>
    <property type="match status" value="1"/>
</dbReference>
<dbReference type="PANTHER" id="PTHR11452">
    <property type="entry name" value="ALPHA-GALACTOSIDASE/ALPHA-N-ACETYLGALACTOSAMINIDASE"/>
    <property type="match status" value="1"/>
</dbReference>
<feature type="chain" id="PRO_5035235796" description="Alpha-galactosidase" evidence="9">
    <location>
        <begin position="18"/>
        <end position="397"/>
    </location>
</feature>
<dbReference type="Gene3D" id="3.20.20.70">
    <property type="entry name" value="Aldolase class I"/>
    <property type="match status" value="1"/>
</dbReference>
<dbReference type="AlphaFoldDB" id="A0A8J8NMU9"/>
<dbReference type="OrthoDB" id="5795902at2759"/>
<name>A0A8J8NMU9_HALGN</name>
<evidence type="ECO:0000256" key="1">
    <source>
        <dbReference type="ARBA" id="ARBA00001255"/>
    </source>
</evidence>
<dbReference type="SUPFAM" id="SSF51445">
    <property type="entry name" value="(Trans)glycosidases"/>
    <property type="match status" value="1"/>
</dbReference>
<evidence type="ECO:0000313" key="12">
    <source>
        <dbReference type="Proteomes" id="UP000785679"/>
    </source>
</evidence>
<reference evidence="11" key="1">
    <citation type="submission" date="2019-06" db="EMBL/GenBank/DDBJ databases">
        <authorList>
            <person name="Zheng W."/>
        </authorList>
    </citation>
    <scope>NUCLEOTIDE SEQUENCE</scope>
    <source>
        <strain evidence="11">QDHG01</strain>
    </source>
</reference>
<dbReference type="Pfam" id="PF16499">
    <property type="entry name" value="Melibiase_2"/>
    <property type="match status" value="1"/>
</dbReference>
<dbReference type="InterPro" id="IPR013785">
    <property type="entry name" value="Aldolase_TIM"/>
</dbReference>
<evidence type="ECO:0000259" key="10">
    <source>
        <dbReference type="Pfam" id="PF17801"/>
    </source>
</evidence>
<evidence type="ECO:0000256" key="3">
    <source>
        <dbReference type="ARBA" id="ARBA00012755"/>
    </source>
</evidence>
<evidence type="ECO:0000256" key="7">
    <source>
        <dbReference type="ARBA" id="ARBA00023295"/>
    </source>
</evidence>
<dbReference type="GO" id="GO:0004557">
    <property type="term" value="F:alpha-galactosidase activity"/>
    <property type="evidence" value="ECO:0007669"/>
    <property type="project" value="UniProtKB-EC"/>
</dbReference>
<dbReference type="PROSITE" id="PS00512">
    <property type="entry name" value="ALPHA_GALACTOSIDASE"/>
    <property type="match status" value="1"/>
</dbReference>
<dbReference type="InterPro" id="IPR041233">
    <property type="entry name" value="Melibiase_C"/>
</dbReference>
<dbReference type="EC" id="3.2.1.22" evidence="3 8"/>
<evidence type="ECO:0000256" key="8">
    <source>
        <dbReference type="RuleBase" id="RU361168"/>
    </source>
</evidence>
<dbReference type="PRINTS" id="PR00740">
    <property type="entry name" value="GLHYDRLASE27"/>
</dbReference>
<dbReference type="SUPFAM" id="SSF51011">
    <property type="entry name" value="Glycosyl hydrolase domain"/>
    <property type="match status" value="1"/>
</dbReference>
<keyword evidence="6 8" id="KW-1015">Disulfide bond</keyword>
<dbReference type="InterPro" id="IPR002241">
    <property type="entry name" value="Glyco_hydro_27"/>
</dbReference>
<comment type="catalytic activity">
    <reaction evidence="1 8">
        <text>Hydrolysis of terminal, non-reducing alpha-D-galactose residues in alpha-D-galactosides, including galactose oligosaccharides, galactomannans and galactolipids.</text>
        <dbReference type="EC" id="3.2.1.22"/>
    </reaction>
</comment>
<dbReference type="InterPro" id="IPR013780">
    <property type="entry name" value="Glyco_hydro_b"/>
</dbReference>
<evidence type="ECO:0000256" key="6">
    <source>
        <dbReference type="ARBA" id="ARBA00023157"/>
    </source>
</evidence>
<sequence>MRSLFASLLLLAGTATALNNGLAQTPQMGWNSWNKFACNVSESLIRQTADKLTELGLDKLGYEYVNIDDCWMLTERDAEGHMIPDPQTFPSGMRALGDYIHSKGLKFGVYSSAGNYTCEGRAGSLYHEDVDAQDWASYGVDYLKYDNCYNENVPATVRYPLMRDALNKTGRPIFYSICNWGNEGTVGWGKETGNSWRTTMDIKAIWPSIQYNFRVNSEHPEIAGPGGWNDPDMLEIGNNWLTLAQEKTHFALWSIVKAPLILGCDLDKISAESFAIISNKELIDINQDPLGVQGTCKVSCSAYDIYKGTPQVYSGPLANGDTAVVVVNWGLFDYGEFEFDLGMVGASQNGESVIVRDLFAHEDLGTFSGTYKIAGIPAYGSHAFRLRKAAAAEGFMQ</sequence>